<evidence type="ECO:0000313" key="3">
    <source>
        <dbReference type="EMBL" id="VEG49766.1"/>
    </source>
</evidence>
<keyword evidence="2" id="KW-1133">Transmembrane helix</keyword>
<dbReference type="Proteomes" id="UP000282551">
    <property type="component" value="Chromosome"/>
</dbReference>
<name>A0A448IBE0_MYCCI</name>
<feature type="compositionally biased region" description="Basic and acidic residues" evidence="1">
    <location>
        <begin position="1"/>
        <end position="11"/>
    </location>
</feature>
<keyword evidence="2" id="KW-0812">Transmembrane</keyword>
<keyword evidence="2" id="KW-0472">Membrane</keyword>
<feature type="compositionally biased region" description="Pro residues" evidence="1">
    <location>
        <begin position="65"/>
        <end position="77"/>
    </location>
</feature>
<gene>
    <name evidence="3" type="ORF">NCTC10485_04078</name>
</gene>
<accession>A0A448IBE0</accession>
<dbReference type="InterPro" id="IPR021373">
    <property type="entry name" value="DUF2993"/>
</dbReference>
<dbReference type="AlphaFoldDB" id="A0A448IBE0"/>
<protein>
    <submittedName>
        <fullName evidence="3">Putative conserved membrane protein</fullName>
    </submittedName>
</protein>
<proteinExistence type="predicted"/>
<feature type="region of interest" description="Disordered" evidence="1">
    <location>
        <begin position="1"/>
        <end position="82"/>
    </location>
</feature>
<sequence>MTNPPHGDDPMWARPTQGQPQQPPPPEPSAATERMSSAPGAEARPTERIERPQADPATQHIPRQDAPPPPPPPPPGKENPLRRFFSDPLSVALVLVIVAALGIAGVLAGELYARNRANTIVAQVTSCVVEDEASASFGVVPPFLWQHARKKYTNISIETAGNQVRDAKGMTVNIDIEDVQLAETANSGGTIGSLVATITWTAEGIKETVQGAIPLFGGIVSDVQTNTNDGTIELRGGLGSITAKPRIDEEGLALDVLSVSGLGFTLPRETVQPVLDAFTSQLTKGYPMGIHADSVDVTDSGVTAVFSTTNATIPPANEDPCFAGL</sequence>
<evidence type="ECO:0000313" key="4">
    <source>
        <dbReference type="Proteomes" id="UP000282551"/>
    </source>
</evidence>
<feature type="transmembrane region" description="Helical" evidence="2">
    <location>
        <begin position="89"/>
        <end position="108"/>
    </location>
</feature>
<evidence type="ECO:0000256" key="2">
    <source>
        <dbReference type="SAM" id="Phobius"/>
    </source>
</evidence>
<organism evidence="3 4">
    <name type="scientific">Mycolicibacterium chitae</name>
    <name type="common">Mycobacterium chitae</name>
    <dbReference type="NCBI Taxonomy" id="1792"/>
    <lineage>
        <taxon>Bacteria</taxon>
        <taxon>Bacillati</taxon>
        <taxon>Actinomycetota</taxon>
        <taxon>Actinomycetes</taxon>
        <taxon>Mycobacteriales</taxon>
        <taxon>Mycobacteriaceae</taxon>
        <taxon>Mycolicibacterium</taxon>
    </lineage>
</organism>
<keyword evidence="4" id="KW-1185">Reference proteome</keyword>
<feature type="compositionally biased region" description="Basic and acidic residues" evidence="1">
    <location>
        <begin position="44"/>
        <end position="53"/>
    </location>
</feature>
<dbReference type="Pfam" id="PF11209">
    <property type="entry name" value="LmeA"/>
    <property type="match status" value="1"/>
</dbReference>
<dbReference type="EMBL" id="LR134355">
    <property type="protein sequence ID" value="VEG49766.1"/>
    <property type="molecule type" value="Genomic_DNA"/>
</dbReference>
<evidence type="ECO:0000256" key="1">
    <source>
        <dbReference type="SAM" id="MobiDB-lite"/>
    </source>
</evidence>
<reference evidence="3 4" key="1">
    <citation type="submission" date="2018-12" db="EMBL/GenBank/DDBJ databases">
        <authorList>
            <consortium name="Pathogen Informatics"/>
        </authorList>
    </citation>
    <scope>NUCLEOTIDE SEQUENCE [LARGE SCALE GENOMIC DNA]</scope>
    <source>
        <strain evidence="3 4">NCTC10485</strain>
    </source>
</reference>